<reference evidence="2 3" key="1">
    <citation type="submission" date="2020-08" db="EMBL/GenBank/DDBJ databases">
        <title>Genomic Encyclopedia of Type Strains, Phase IV (KMG-IV): sequencing the most valuable type-strain genomes for metagenomic binning, comparative biology and taxonomic classification.</title>
        <authorList>
            <person name="Goeker M."/>
        </authorList>
    </citation>
    <scope>NUCLEOTIDE SEQUENCE [LARGE SCALE GENOMIC DNA]</scope>
    <source>
        <strain evidence="2 3">DSM 100397</strain>
    </source>
</reference>
<dbReference type="Proteomes" id="UP000555003">
    <property type="component" value="Unassembled WGS sequence"/>
</dbReference>
<feature type="signal peptide" evidence="1">
    <location>
        <begin position="1"/>
        <end position="18"/>
    </location>
</feature>
<evidence type="ECO:0000256" key="1">
    <source>
        <dbReference type="SAM" id="SignalP"/>
    </source>
</evidence>
<dbReference type="RefSeq" id="WP_182492125.1">
    <property type="nucleotide sequence ID" value="NZ_JACJIS010000001.1"/>
</dbReference>
<sequence>MKHKLFIFFFMACSIAFGQDATFNNITKQLLDIDELDQRYRNQIEETIARFGSDSKESKALFKNMKTTDSLNLIQVEAIIYKHGWLGSDKIGSQANTTLFMVIQHAELPAQIKYLPMMREAVKKGNARASSLALLEDRVALKQGKKQIYGSQISWNMKTNESFVAPLEDPDNVDLRRAEVGLPNLQAYLAEMDMKWDVESYKKELPAIEETFFKKKNKID</sequence>
<accession>A0ABR6DJT3</accession>
<comment type="caution">
    <text evidence="2">The sequence shown here is derived from an EMBL/GenBank/DDBJ whole genome shotgun (WGS) entry which is preliminary data.</text>
</comment>
<evidence type="ECO:0000313" key="3">
    <source>
        <dbReference type="Proteomes" id="UP000555003"/>
    </source>
</evidence>
<evidence type="ECO:0000313" key="2">
    <source>
        <dbReference type="EMBL" id="MBA9071941.1"/>
    </source>
</evidence>
<protein>
    <submittedName>
        <fullName evidence="2">Uncharacterized protein</fullName>
    </submittedName>
</protein>
<gene>
    <name evidence="2" type="ORF">GGR22_000067</name>
</gene>
<feature type="chain" id="PRO_5045320645" evidence="1">
    <location>
        <begin position="19"/>
        <end position="220"/>
    </location>
</feature>
<proteinExistence type="predicted"/>
<dbReference type="EMBL" id="JACJIS010000001">
    <property type="protein sequence ID" value="MBA9071941.1"/>
    <property type="molecule type" value="Genomic_DNA"/>
</dbReference>
<organism evidence="2 3">
    <name type="scientific">Flavobacterium gossypii</name>
    <dbReference type="NCBI Taxonomy" id="1646119"/>
    <lineage>
        <taxon>Bacteria</taxon>
        <taxon>Pseudomonadati</taxon>
        <taxon>Bacteroidota</taxon>
        <taxon>Flavobacteriia</taxon>
        <taxon>Flavobacteriales</taxon>
        <taxon>Flavobacteriaceae</taxon>
        <taxon>Flavobacterium</taxon>
    </lineage>
</organism>
<dbReference type="InterPro" id="IPR046732">
    <property type="entry name" value="DUF6624"/>
</dbReference>
<keyword evidence="3" id="KW-1185">Reference proteome</keyword>
<name>A0ABR6DJT3_9FLAO</name>
<dbReference type="Pfam" id="PF20329">
    <property type="entry name" value="DUF6624"/>
    <property type="match status" value="1"/>
</dbReference>
<keyword evidence="1" id="KW-0732">Signal</keyword>